<gene>
    <name evidence="2" type="ORF">FB45DRAFT_1025064</name>
</gene>
<comment type="caution">
    <text evidence="2">The sequence shown here is derived from an EMBL/GenBank/DDBJ whole genome shotgun (WGS) entry which is preliminary data.</text>
</comment>
<evidence type="ECO:0000256" key="1">
    <source>
        <dbReference type="SAM" id="MobiDB-lite"/>
    </source>
</evidence>
<feature type="compositionally biased region" description="Basic and acidic residues" evidence="1">
    <location>
        <begin position="267"/>
        <end position="277"/>
    </location>
</feature>
<accession>A0AAD7FTU5</accession>
<feature type="region of interest" description="Disordered" evidence="1">
    <location>
        <begin position="249"/>
        <end position="306"/>
    </location>
</feature>
<reference evidence="2" key="1">
    <citation type="submission" date="2023-03" db="EMBL/GenBank/DDBJ databases">
        <title>Massive genome expansion in bonnet fungi (Mycena s.s.) driven by repeated elements and novel gene families across ecological guilds.</title>
        <authorList>
            <consortium name="Lawrence Berkeley National Laboratory"/>
            <person name="Harder C.B."/>
            <person name="Miyauchi S."/>
            <person name="Viragh M."/>
            <person name="Kuo A."/>
            <person name="Thoen E."/>
            <person name="Andreopoulos B."/>
            <person name="Lu D."/>
            <person name="Skrede I."/>
            <person name="Drula E."/>
            <person name="Henrissat B."/>
            <person name="Morin E."/>
            <person name="Kohler A."/>
            <person name="Barry K."/>
            <person name="LaButti K."/>
            <person name="Morin E."/>
            <person name="Salamov A."/>
            <person name="Lipzen A."/>
            <person name="Mereny Z."/>
            <person name="Hegedus B."/>
            <person name="Baldrian P."/>
            <person name="Stursova M."/>
            <person name="Weitz H."/>
            <person name="Taylor A."/>
            <person name="Grigoriev I.V."/>
            <person name="Nagy L.G."/>
            <person name="Martin F."/>
            <person name="Kauserud H."/>
        </authorList>
    </citation>
    <scope>NUCLEOTIDE SEQUENCE</scope>
    <source>
        <strain evidence="2">9284</strain>
    </source>
</reference>
<proteinExistence type="predicted"/>
<dbReference type="InterPro" id="IPR038883">
    <property type="entry name" value="AN11006-like"/>
</dbReference>
<dbReference type="Proteomes" id="UP001221142">
    <property type="component" value="Unassembled WGS sequence"/>
</dbReference>
<sequence>MATRLRTFPLLTAPPRDQHQSRLLRLPAEIRQIVFRHAVVECDDLSRPYNKHEPYYRHDFKFAGKITIALLLTCRQVYVEARLLPVAVNDHIFWQGGAPPGRLVSNHIAYFQRMSDEQRALVQRAHFFGDLPWLDLQGGATPLPVGVGLKRLQITIRHTAWKYWYDDYDDLHGQLYFKNPAQCWAGWVKTMSTLQEFVLVLESDRWQQLDERAAEASNWTFPLEGGHCLVHDGKAPVNSMHLLSSHLNAAREGEDSQQESVWDGEGNFDRTHWHGSDDEGSEDGQDAFEYGAKRDGDDADQSWADSQTRLDRKFPLDFVVYVRTLKFVRVVETNPTDTDSD</sequence>
<keyword evidence="3" id="KW-1185">Reference proteome</keyword>
<dbReference type="AlphaFoldDB" id="A0AAD7FTU5"/>
<protein>
    <submittedName>
        <fullName evidence="2">Uncharacterized protein</fullName>
    </submittedName>
</protein>
<evidence type="ECO:0000313" key="3">
    <source>
        <dbReference type="Proteomes" id="UP001221142"/>
    </source>
</evidence>
<dbReference type="PANTHER" id="PTHR42085:SF2">
    <property type="entry name" value="F-BOX DOMAIN-CONTAINING PROTEIN"/>
    <property type="match status" value="1"/>
</dbReference>
<evidence type="ECO:0000313" key="2">
    <source>
        <dbReference type="EMBL" id="KAJ7636976.1"/>
    </source>
</evidence>
<name>A0AAD7FTU5_9AGAR</name>
<dbReference type="PANTHER" id="PTHR42085">
    <property type="entry name" value="F-BOX DOMAIN-CONTAINING PROTEIN"/>
    <property type="match status" value="1"/>
</dbReference>
<dbReference type="EMBL" id="JARKIF010000006">
    <property type="protein sequence ID" value="KAJ7636976.1"/>
    <property type="molecule type" value="Genomic_DNA"/>
</dbReference>
<organism evidence="2 3">
    <name type="scientific">Roridomyces roridus</name>
    <dbReference type="NCBI Taxonomy" id="1738132"/>
    <lineage>
        <taxon>Eukaryota</taxon>
        <taxon>Fungi</taxon>
        <taxon>Dikarya</taxon>
        <taxon>Basidiomycota</taxon>
        <taxon>Agaricomycotina</taxon>
        <taxon>Agaricomycetes</taxon>
        <taxon>Agaricomycetidae</taxon>
        <taxon>Agaricales</taxon>
        <taxon>Marasmiineae</taxon>
        <taxon>Mycenaceae</taxon>
        <taxon>Roridomyces</taxon>
    </lineage>
</organism>